<sequence>MLVLTIFYIVGIVCVLLSLYLSYWRGKRKFNRRNMAGLEVFKSYESSVFSTLLENCAAFLSTFLIIIGLIILLAAIFDKDDIVKITHW</sequence>
<dbReference type="RefSeq" id="WP_008503798.1">
    <property type="nucleotide sequence ID" value="NZ_CM001403.1"/>
</dbReference>
<proteinExistence type="predicted"/>
<dbReference type="AlphaFoldDB" id="H1YDT1"/>
<dbReference type="EMBL" id="CM001403">
    <property type="protein sequence ID" value="EHQ24271.1"/>
    <property type="molecule type" value="Genomic_DNA"/>
</dbReference>
<evidence type="ECO:0000313" key="3">
    <source>
        <dbReference type="Proteomes" id="UP000002774"/>
    </source>
</evidence>
<reference evidence="2" key="1">
    <citation type="submission" date="2011-09" db="EMBL/GenBank/DDBJ databases">
        <title>The permanent draft genome of Mucilaginibacter paludis DSM 18603.</title>
        <authorList>
            <consortium name="US DOE Joint Genome Institute (JGI-PGF)"/>
            <person name="Lucas S."/>
            <person name="Han J."/>
            <person name="Lapidus A."/>
            <person name="Bruce D."/>
            <person name="Goodwin L."/>
            <person name="Pitluck S."/>
            <person name="Peters L."/>
            <person name="Kyrpides N."/>
            <person name="Mavromatis K."/>
            <person name="Ivanova N."/>
            <person name="Mikhailova N."/>
            <person name="Held B."/>
            <person name="Detter J.C."/>
            <person name="Tapia R."/>
            <person name="Han C."/>
            <person name="Land M."/>
            <person name="Hauser L."/>
            <person name="Markowitz V."/>
            <person name="Cheng J.-F."/>
            <person name="Hugenholtz P."/>
            <person name="Woyke T."/>
            <person name="Wu D."/>
            <person name="Tindall B."/>
            <person name="Brambilla E."/>
            <person name="Klenk H.-P."/>
            <person name="Eisen J.A."/>
        </authorList>
    </citation>
    <scope>NUCLEOTIDE SEQUENCE [LARGE SCALE GENOMIC DNA]</scope>
    <source>
        <strain evidence="2">DSM 18603</strain>
    </source>
</reference>
<organism evidence="2 3">
    <name type="scientific">Mucilaginibacter paludis DSM 18603</name>
    <dbReference type="NCBI Taxonomy" id="714943"/>
    <lineage>
        <taxon>Bacteria</taxon>
        <taxon>Pseudomonadati</taxon>
        <taxon>Bacteroidota</taxon>
        <taxon>Sphingobacteriia</taxon>
        <taxon>Sphingobacteriales</taxon>
        <taxon>Sphingobacteriaceae</taxon>
        <taxon>Mucilaginibacter</taxon>
    </lineage>
</organism>
<evidence type="ECO:0000256" key="1">
    <source>
        <dbReference type="SAM" id="Phobius"/>
    </source>
</evidence>
<dbReference type="HOGENOM" id="CLU_2435514_0_0_10"/>
<feature type="transmembrane region" description="Helical" evidence="1">
    <location>
        <begin position="56"/>
        <end position="77"/>
    </location>
</feature>
<dbReference type="Proteomes" id="UP000002774">
    <property type="component" value="Chromosome"/>
</dbReference>
<keyword evidence="1" id="KW-0812">Transmembrane</keyword>
<keyword evidence="1" id="KW-0472">Membrane</keyword>
<dbReference type="eggNOG" id="ENOG5031685">
    <property type="taxonomic scope" value="Bacteria"/>
</dbReference>
<evidence type="ECO:0000313" key="2">
    <source>
        <dbReference type="EMBL" id="EHQ24271.1"/>
    </source>
</evidence>
<keyword evidence="1" id="KW-1133">Transmembrane helix</keyword>
<protein>
    <recommendedName>
        <fullName evidence="4">Molybdenum ABC transporter permease</fullName>
    </recommendedName>
</protein>
<accession>H1YDT1</accession>
<dbReference type="STRING" id="714943.Mucpa_0068"/>
<dbReference type="OrthoDB" id="1376305at2"/>
<name>H1YDT1_9SPHI</name>
<feature type="transmembrane region" description="Helical" evidence="1">
    <location>
        <begin position="6"/>
        <end position="24"/>
    </location>
</feature>
<gene>
    <name evidence="2" type="ORF">Mucpa_0068</name>
</gene>
<keyword evidence="3" id="KW-1185">Reference proteome</keyword>
<evidence type="ECO:0008006" key="4">
    <source>
        <dbReference type="Google" id="ProtNLM"/>
    </source>
</evidence>